<keyword evidence="3" id="KW-1185">Reference proteome</keyword>
<keyword evidence="1" id="KW-0732">Signal</keyword>
<evidence type="ECO:0000256" key="1">
    <source>
        <dbReference type="SAM" id="SignalP"/>
    </source>
</evidence>
<evidence type="ECO:0000313" key="2">
    <source>
        <dbReference type="Ensembl" id="ENSSDAP00000011480.1"/>
    </source>
</evidence>
<organism evidence="2 3">
    <name type="scientific">Spermophilus dauricus</name>
    <name type="common">Daurian ground squirrel</name>
    <dbReference type="NCBI Taxonomy" id="99837"/>
    <lineage>
        <taxon>Eukaryota</taxon>
        <taxon>Metazoa</taxon>
        <taxon>Chordata</taxon>
        <taxon>Craniata</taxon>
        <taxon>Vertebrata</taxon>
        <taxon>Euteleostomi</taxon>
        <taxon>Mammalia</taxon>
        <taxon>Eutheria</taxon>
        <taxon>Euarchontoglires</taxon>
        <taxon>Glires</taxon>
        <taxon>Rodentia</taxon>
        <taxon>Sciuromorpha</taxon>
        <taxon>Sciuridae</taxon>
        <taxon>Xerinae</taxon>
        <taxon>Marmotini</taxon>
        <taxon>Spermophilus</taxon>
    </lineage>
</organism>
<dbReference type="Proteomes" id="UP000694422">
    <property type="component" value="Unplaced"/>
</dbReference>
<proteinExistence type="predicted"/>
<dbReference type="Ensembl" id="ENSSDAT00000013000.1">
    <property type="protein sequence ID" value="ENSSDAP00000011480.1"/>
    <property type="gene ID" value="ENSSDAG00000010259.1"/>
</dbReference>
<protein>
    <submittedName>
        <fullName evidence="2">Kallikrein related peptidase 12</fullName>
    </submittedName>
</protein>
<sequence>MRLGITLLLCTLGASQADTEKIVNGVECLPHSQPWQVGLCEGTSLLPHLRIPSYRVTLGDPWYAGESFRGWCPGGPWSLAGKKASQESTRMFASMWIGSG</sequence>
<feature type="signal peptide" evidence="1">
    <location>
        <begin position="1"/>
        <end position="17"/>
    </location>
</feature>
<evidence type="ECO:0000313" key="3">
    <source>
        <dbReference type="Proteomes" id="UP000694422"/>
    </source>
</evidence>
<dbReference type="AlphaFoldDB" id="A0A8C9PPH5"/>
<name>A0A8C9PPH5_SPEDA</name>
<feature type="chain" id="PRO_5034337438" evidence="1">
    <location>
        <begin position="18"/>
        <end position="100"/>
    </location>
</feature>
<accession>A0A8C9PPH5</accession>
<reference evidence="2" key="1">
    <citation type="submission" date="2025-08" db="UniProtKB">
        <authorList>
            <consortium name="Ensembl"/>
        </authorList>
    </citation>
    <scope>IDENTIFICATION</scope>
</reference>
<reference evidence="2" key="2">
    <citation type="submission" date="2025-09" db="UniProtKB">
        <authorList>
            <consortium name="Ensembl"/>
        </authorList>
    </citation>
    <scope>IDENTIFICATION</scope>
</reference>